<reference evidence="4" key="1">
    <citation type="submission" date="2021-03" db="EMBL/GenBank/DDBJ databases">
        <authorList>
            <person name="Bekaert M."/>
        </authorList>
    </citation>
    <scope>NUCLEOTIDE SEQUENCE</scope>
</reference>
<evidence type="ECO:0000313" key="4">
    <source>
        <dbReference type="EMBL" id="CAG2224330.1"/>
    </source>
</evidence>
<evidence type="ECO:0000313" key="5">
    <source>
        <dbReference type="Proteomes" id="UP000683360"/>
    </source>
</evidence>
<gene>
    <name evidence="4" type="ORF">MEDL_37546</name>
</gene>
<name>A0A8S3SUP4_MYTED</name>
<dbReference type="Gene3D" id="3.30.160.60">
    <property type="entry name" value="Classic Zinc Finger"/>
    <property type="match status" value="1"/>
</dbReference>
<organism evidence="4 5">
    <name type="scientific">Mytilus edulis</name>
    <name type="common">Blue mussel</name>
    <dbReference type="NCBI Taxonomy" id="6550"/>
    <lineage>
        <taxon>Eukaryota</taxon>
        <taxon>Metazoa</taxon>
        <taxon>Spiralia</taxon>
        <taxon>Lophotrochozoa</taxon>
        <taxon>Mollusca</taxon>
        <taxon>Bivalvia</taxon>
        <taxon>Autobranchia</taxon>
        <taxon>Pteriomorphia</taxon>
        <taxon>Mytilida</taxon>
        <taxon>Mytiloidea</taxon>
        <taxon>Mytilidae</taxon>
        <taxon>Mytilinae</taxon>
        <taxon>Mytilus</taxon>
    </lineage>
</organism>
<dbReference type="PANTHER" id="PTHR25462:SF296">
    <property type="entry name" value="MEIOTIC P26, ISOFORM F"/>
    <property type="match status" value="1"/>
</dbReference>
<accession>A0A8S3SUP4</accession>
<comment type="caution">
    <text evidence="4">The sequence shown here is derived from an EMBL/GenBank/DDBJ whole genome shotgun (WGS) entry which is preliminary data.</text>
</comment>
<dbReference type="SUPFAM" id="SSF63829">
    <property type="entry name" value="Calcium-dependent phosphotriesterase"/>
    <property type="match status" value="1"/>
</dbReference>
<dbReference type="OrthoDB" id="6110133at2759"/>
<dbReference type="EMBL" id="CAJPWZ010001801">
    <property type="protein sequence ID" value="CAG2224330.1"/>
    <property type="molecule type" value="Genomic_DNA"/>
</dbReference>
<dbReference type="CDD" id="cd19757">
    <property type="entry name" value="Bbox1"/>
    <property type="match status" value="1"/>
</dbReference>
<keyword evidence="1" id="KW-0863">Zinc-finger</keyword>
<keyword evidence="1" id="KW-0862">Zinc</keyword>
<feature type="domain" description="B box-type" evidence="3">
    <location>
        <begin position="61"/>
        <end position="103"/>
    </location>
</feature>
<dbReference type="GO" id="GO:0008270">
    <property type="term" value="F:zinc ion binding"/>
    <property type="evidence" value="ECO:0007669"/>
    <property type="project" value="UniProtKB-KW"/>
</dbReference>
<dbReference type="InterPro" id="IPR011042">
    <property type="entry name" value="6-blade_b-propeller_TolB-like"/>
</dbReference>
<feature type="coiled-coil region" evidence="2">
    <location>
        <begin position="116"/>
        <end position="183"/>
    </location>
</feature>
<dbReference type="InterPro" id="IPR000315">
    <property type="entry name" value="Znf_B-box"/>
</dbReference>
<evidence type="ECO:0000259" key="3">
    <source>
        <dbReference type="PROSITE" id="PS50119"/>
    </source>
</evidence>
<dbReference type="Proteomes" id="UP000683360">
    <property type="component" value="Unassembled WGS sequence"/>
</dbReference>
<evidence type="ECO:0000256" key="1">
    <source>
        <dbReference type="PROSITE-ProRule" id="PRU00024"/>
    </source>
</evidence>
<sequence length="500" mass="57148">MASTLRCGPCSRMDKLATAVKFCTDCEDYLCTDCVHTHTVITALASHHLIQEDIQTDEALNIKRMCSDHPDMVLEFHCSKHDRLICRTCSVNRHRRCGKMLPINVAARGIKRSVMLNDVTANLKDLLKIAEQLKEDRAKNMENIRESKATTLQKIAKFKREVIQELDELEKKLMIEVDVTEKRLTRKAESDLSDIEIRRKALVEMLEHLDILTTHGSEIQILMLLNTIRMDISKQENDFYDVIPSYRCTEIYFKDSTIKSYLKSLGSAELKYYPCSIVYRPHKHAEAQIPSKYDKIPLKQKNKKIDVPYRNGYIFNIVVMNDNRLLLCFSGVKSKALSLWSETGDYIQDCALAESAWGIVWIQGTNEAIVTLPSIRSVQFVNIANMTSGKVMTVPDSCYGVTVIKNEIVLGTGIFSYKSPDFEGPVDLALDGEENLYVITRQSNKLHCLSSDWKLHDILLKAENGLRKPYAVAFNYNYNKLYIANGHYDEDKQVMIFDCA</sequence>
<feature type="domain" description="B box-type" evidence="3">
    <location>
        <begin position="10"/>
        <end position="52"/>
    </location>
</feature>
<dbReference type="PROSITE" id="PS50119">
    <property type="entry name" value="ZF_BBOX"/>
    <property type="match status" value="2"/>
</dbReference>
<proteinExistence type="predicted"/>
<dbReference type="InterPro" id="IPR047153">
    <property type="entry name" value="TRIM45/56/19-like"/>
</dbReference>
<keyword evidence="1" id="KW-0479">Metal-binding</keyword>
<dbReference type="CDD" id="cd19756">
    <property type="entry name" value="Bbox2"/>
    <property type="match status" value="1"/>
</dbReference>
<dbReference type="Gene3D" id="2.120.10.30">
    <property type="entry name" value="TolB, C-terminal domain"/>
    <property type="match status" value="1"/>
</dbReference>
<protein>
    <recommendedName>
        <fullName evidence="3">B box-type domain-containing protein</fullName>
    </recommendedName>
</protein>
<dbReference type="AlphaFoldDB" id="A0A8S3SUP4"/>
<keyword evidence="5" id="KW-1185">Reference proteome</keyword>
<dbReference type="SUPFAM" id="SSF57845">
    <property type="entry name" value="B-box zinc-binding domain"/>
    <property type="match status" value="1"/>
</dbReference>
<dbReference type="PANTHER" id="PTHR25462">
    <property type="entry name" value="BONUS, ISOFORM C-RELATED"/>
    <property type="match status" value="1"/>
</dbReference>
<keyword evidence="2" id="KW-0175">Coiled coil</keyword>
<evidence type="ECO:0000256" key="2">
    <source>
        <dbReference type="SAM" id="Coils"/>
    </source>
</evidence>